<proteinExistence type="predicted"/>
<dbReference type="PROSITE" id="PS00061">
    <property type="entry name" value="ADH_SHORT"/>
    <property type="match status" value="1"/>
</dbReference>
<dbReference type="eggNOG" id="KOG0725">
    <property type="taxonomic scope" value="Eukaryota"/>
</dbReference>
<dbReference type="PRINTS" id="PR00080">
    <property type="entry name" value="SDRFAMILY"/>
</dbReference>
<dbReference type="InterPro" id="IPR036291">
    <property type="entry name" value="NAD(P)-bd_dom_sf"/>
</dbReference>
<accession>A0A212F109</accession>
<evidence type="ECO:0000313" key="3">
    <source>
        <dbReference type="Proteomes" id="UP000007151"/>
    </source>
</evidence>
<dbReference type="FunFam" id="3.40.50.720:FF:000084">
    <property type="entry name" value="Short-chain dehydrogenase reductase"/>
    <property type="match status" value="1"/>
</dbReference>
<keyword evidence="3" id="KW-1185">Reference proteome</keyword>
<dbReference type="PANTHER" id="PTHR43975:SF2">
    <property type="entry name" value="EG:BACR7A4.14 PROTEIN-RELATED"/>
    <property type="match status" value="1"/>
</dbReference>
<comment type="caution">
    <text evidence="2">The sequence shown here is derived from an EMBL/GenBank/DDBJ whole genome shotgun (WGS) entry which is preliminary data.</text>
</comment>
<keyword evidence="1" id="KW-0560">Oxidoreductase</keyword>
<organism evidence="2 3">
    <name type="scientific">Danaus plexippus plexippus</name>
    <dbReference type="NCBI Taxonomy" id="278856"/>
    <lineage>
        <taxon>Eukaryota</taxon>
        <taxon>Metazoa</taxon>
        <taxon>Ecdysozoa</taxon>
        <taxon>Arthropoda</taxon>
        <taxon>Hexapoda</taxon>
        <taxon>Insecta</taxon>
        <taxon>Pterygota</taxon>
        <taxon>Neoptera</taxon>
        <taxon>Endopterygota</taxon>
        <taxon>Lepidoptera</taxon>
        <taxon>Glossata</taxon>
        <taxon>Ditrysia</taxon>
        <taxon>Papilionoidea</taxon>
        <taxon>Nymphalidae</taxon>
        <taxon>Danainae</taxon>
        <taxon>Danaini</taxon>
        <taxon>Danaina</taxon>
        <taxon>Danaus</taxon>
        <taxon>Danaus</taxon>
    </lineage>
</organism>
<dbReference type="Proteomes" id="UP000007151">
    <property type="component" value="Unassembled WGS sequence"/>
</dbReference>
<gene>
    <name evidence="2" type="ORF">KGM_201624</name>
</gene>
<dbReference type="GO" id="GO:0016491">
    <property type="term" value="F:oxidoreductase activity"/>
    <property type="evidence" value="ECO:0007669"/>
    <property type="project" value="UniProtKB-KW"/>
</dbReference>
<reference evidence="2 3" key="1">
    <citation type="journal article" date="2011" name="Cell">
        <title>The monarch butterfly genome yields insights into long-distance migration.</title>
        <authorList>
            <person name="Zhan S."/>
            <person name="Merlin C."/>
            <person name="Boore J.L."/>
            <person name="Reppert S.M."/>
        </authorList>
    </citation>
    <scope>NUCLEOTIDE SEQUENCE [LARGE SCALE GENOMIC DNA]</scope>
    <source>
        <strain evidence="2">F-2</strain>
    </source>
</reference>
<dbReference type="KEGG" id="dpl:KGM_201624"/>
<evidence type="ECO:0000313" key="2">
    <source>
        <dbReference type="EMBL" id="OWR47407.1"/>
    </source>
</evidence>
<dbReference type="InterPro" id="IPR020904">
    <property type="entry name" value="Sc_DH/Rdtase_CS"/>
</dbReference>
<dbReference type="OrthoDB" id="47007at2759"/>
<dbReference type="PRINTS" id="PR00081">
    <property type="entry name" value="GDHRDH"/>
</dbReference>
<dbReference type="PANTHER" id="PTHR43975">
    <property type="entry name" value="ZGC:101858"/>
    <property type="match status" value="1"/>
</dbReference>
<dbReference type="AlphaFoldDB" id="A0A212F109"/>
<sequence length="256" mass="27881">MSFSDKVILVTGAGSGIGKGIAIHFARLSAKLSLIDSNSENLNSVAQECENISKMKVFKVFTDITVRDDIKNAVNDTVRHFGTINVLMNCAEIGSRVGIFSPNLMTIMEKIIAVNLKAAIAFTHYAADSLIENKGNVINIASLFASTVIKEALPYSVSKAGLVHFTRCAALELADKGVRVNCISPGPVRSNMVLGEFETKEENDRHWETWAKEAPLKHLVTEDEVAELAEFLASNKARSVTGTDYIIDCGWSVQKC</sequence>
<protein>
    <submittedName>
        <fullName evidence="2">Hydroxybutyrate dehydrogenase</fullName>
    </submittedName>
</protein>
<name>A0A212F109_DANPL</name>
<evidence type="ECO:0000256" key="1">
    <source>
        <dbReference type="ARBA" id="ARBA00023002"/>
    </source>
</evidence>
<dbReference type="InterPro" id="IPR002347">
    <property type="entry name" value="SDR_fam"/>
</dbReference>
<dbReference type="EMBL" id="AGBW02010996">
    <property type="protein sequence ID" value="OWR47407.1"/>
    <property type="molecule type" value="Genomic_DNA"/>
</dbReference>
<dbReference type="STRING" id="278856.A0A212F109"/>
<dbReference type="Pfam" id="PF13561">
    <property type="entry name" value="adh_short_C2"/>
    <property type="match status" value="1"/>
</dbReference>
<dbReference type="SUPFAM" id="SSF51735">
    <property type="entry name" value="NAD(P)-binding Rossmann-fold domains"/>
    <property type="match status" value="1"/>
</dbReference>
<dbReference type="Gene3D" id="3.40.50.720">
    <property type="entry name" value="NAD(P)-binding Rossmann-like Domain"/>
    <property type="match status" value="1"/>
</dbReference>